<evidence type="ECO:0000259" key="23">
    <source>
        <dbReference type="PROSITE" id="PS51051"/>
    </source>
</evidence>
<feature type="disulfide bond" evidence="18">
    <location>
        <begin position="423"/>
        <end position="432"/>
    </location>
</feature>
<keyword evidence="3 20" id="KW-0217">Developmental protein</keyword>
<protein>
    <recommendedName>
        <fullName evidence="20">Delta-like protein</fullName>
    </recommendedName>
</protein>
<keyword evidence="6 18" id="KW-0245">EGF-like domain</keyword>
<dbReference type="FunFam" id="2.10.25.10:FF:000031">
    <property type="entry name" value="neurogenic locus notch homolog protein 3"/>
    <property type="match status" value="1"/>
</dbReference>
<feature type="domain" description="EGF-like" evidence="22">
    <location>
        <begin position="551"/>
        <end position="587"/>
    </location>
</feature>
<dbReference type="InterPro" id="IPR001774">
    <property type="entry name" value="DSL"/>
</dbReference>
<keyword evidence="9 20" id="KW-0677">Repeat</keyword>
<evidence type="ECO:0000313" key="25">
    <source>
        <dbReference type="Proteomes" id="UP000230066"/>
    </source>
</evidence>
<dbReference type="FunFam" id="2.10.25.10:FF:000012">
    <property type="entry name" value="Delta-like protein"/>
    <property type="match status" value="1"/>
</dbReference>
<feature type="domain" description="EGF-like" evidence="22">
    <location>
        <begin position="316"/>
        <end position="356"/>
    </location>
</feature>
<reference evidence="24" key="1">
    <citation type="submission" date="2019-03" db="EMBL/GenBank/DDBJ databases">
        <title>Improved annotation for the trematode Fasciola hepatica.</title>
        <authorList>
            <person name="Choi Y.-J."/>
            <person name="Martin J."/>
            <person name="Mitreva M."/>
        </authorList>
    </citation>
    <scope>NUCLEOTIDE SEQUENCE [LARGE SCALE GENOMIC DNA]</scope>
</reference>
<dbReference type="InterPro" id="IPR051022">
    <property type="entry name" value="Notch_Cell-Fate_Det"/>
</dbReference>
<feature type="disulfide bond" evidence="19">
    <location>
        <begin position="209"/>
        <end position="218"/>
    </location>
</feature>
<evidence type="ECO:0000256" key="8">
    <source>
        <dbReference type="ARBA" id="ARBA00022729"/>
    </source>
</evidence>
<evidence type="ECO:0000256" key="7">
    <source>
        <dbReference type="ARBA" id="ARBA00022692"/>
    </source>
</evidence>
<dbReference type="Gene3D" id="2.10.25.140">
    <property type="match status" value="1"/>
</dbReference>
<feature type="domain" description="DSL" evidence="23">
    <location>
        <begin position="207"/>
        <end position="248"/>
    </location>
</feature>
<keyword evidence="12" id="KW-0832">Ubl conjugation</keyword>
<dbReference type="FunFam" id="2.10.25.10:FF:000095">
    <property type="entry name" value="Notch, isoform B"/>
    <property type="match status" value="2"/>
</dbReference>
<feature type="domain" description="EGF-like" evidence="22">
    <location>
        <begin position="627"/>
        <end position="669"/>
    </location>
</feature>
<evidence type="ECO:0000256" key="12">
    <source>
        <dbReference type="ARBA" id="ARBA00022843"/>
    </source>
</evidence>
<dbReference type="Gene3D" id="2.10.25.10">
    <property type="entry name" value="Laminin"/>
    <property type="match status" value="14"/>
</dbReference>
<feature type="domain" description="EGF-like" evidence="22">
    <location>
        <begin position="750"/>
        <end position="790"/>
    </location>
</feature>
<dbReference type="InterPro" id="IPR056986">
    <property type="entry name" value="JAG1_1/2_dom"/>
</dbReference>
<keyword evidence="11" id="KW-0106">Calcium</keyword>
<keyword evidence="8 20" id="KW-0732">Signal</keyword>
<evidence type="ECO:0000256" key="13">
    <source>
        <dbReference type="ARBA" id="ARBA00022976"/>
    </source>
</evidence>
<dbReference type="PANTHER" id="PTHR24049">
    <property type="entry name" value="CRUMBS FAMILY MEMBER"/>
    <property type="match status" value="1"/>
</dbReference>
<dbReference type="SUPFAM" id="SSF57196">
    <property type="entry name" value="EGF/Laminin"/>
    <property type="match status" value="12"/>
</dbReference>
<evidence type="ECO:0000256" key="1">
    <source>
        <dbReference type="ARBA" id="ARBA00004479"/>
    </source>
</evidence>
<keyword evidence="10" id="KW-0221">Differentiation</keyword>
<dbReference type="InterPro" id="IPR018097">
    <property type="entry name" value="EGF_Ca-bd_CS"/>
</dbReference>
<dbReference type="InterPro" id="IPR001881">
    <property type="entry name" value="EGF-like_Ca-bd_dom"/>
</dbReference>
<dbReference type="InterPro" id="IPR000152">
    <property type="entry name" value="EGF-type_Asp/Asn_hydroxyl_site"/>
</dbReference>
<feature type="disulfide bond" evidence="18">
    <location>
        <begin position="737"/>
        <end position="746"/>
    </location>
</feature>
<evidence type="ECO:0000256" key="4">
    <source>
        <dbReference type="ARBA" id="ARBA00022525"/>
    </source>
</evidence>
<dbReference type="SMART" id="SM00181">
    <property type="entry name" value="EGF"/>
    <property type="match status" value="17"/>
</dbReference>
<dbReference type="InterPro" id="IPR001007">
    <property type="entry name" value="VWF_dom"/>
</dbReference>
<feature type="domain" description="EGF-like" evidence="22">
    <location>
        <begin position="396"/>
        <end position="433"/>
    </location>
</feature>
<feature type="disulfide bond" evidence="18">
    <location>
        <begin position="822"/>
        <end position="831"/>
    </location>
</feature>
<evidence type="ECO:0000256" key="15">
    <source>
        <dbReference type="ARBA" id="ARBA00023136"/>
    </source>
</evidence>
<name>A0A4E0RM29_FASHE</name>
<dbReference type="Gene3D" id="2.60.40.3510">
    <property type="match status" value="1"/>
</dbReference>
<dbReference type="PROSITE" id="PS51051">
    <property type="entry name" value="DSL"/>
    <property type="match status" value="1"/>
</dbReference>
<evidence type="ECO:0000256" key="19">
    <source>
        <dbReference type="PROSITE-ProRule" id="PRU00377"/>
    </source>
</evidence>
<keyword evidence="7 20" id="KW-0812">Transmembrane</keyword>
<feature type="disulfide bond" evidence="18">
    <location>
        <begin position="502"/>
        <end position="511"/>
    </location>
</feature>
<evidence type="ECO:0000256" key="20">
    <source>
        <dbReference type="RuleBase" id="RU280815"/>
    </source>
</evidence>
<feature type="domain" description="EGF-like" evidence="22">
    <location>
        <begin position="358"/>
        <end position="394"/>
    </location>
</feature>
<evidence type="ECO:0000256" key="16">
    <source>
        <dbReference type="ARBA" id="ARBA00023157"/>
    </source>
</evidence>
<dbReference type="SMART" id="SM00215">
    <property type="entry name" value="VWC_out"/>
    <property type="match status" value="1"/>
</dbReference>
<dbReference type="Pfam" id="PF23575">
    <property type="entry name" value="JAG1"/>
    <property type="match status" value="1"/>
</dbReference>
<dbReference type="GO" id="GO:0030154">
    <property type="term" value="P:cell differentiation"/>
    <property type="evidence" value="ECO:0007669"/>
    <property type="project" value="UniProtKB-KW"/>
</dbReference>
<feature type="disulfide bond" evidence="18">
    <location>
        <begin position="780"/>
        <end position="789"/>
    </location>
</feature>
<dbReference type="PROSITE" id="PS01187">
    <property type="entry name" value="EGF_CA"/>
    <property type="match status" value="2"/>
</dbReference>
<feature type="domain" description="EGF-like" evidence="22">
    <location>
        <begin position="709"/>
        <end position="747"/>
    </location>
</feature>
<dbReference type="Pfam" id="PF00008">
    <property type="entry name" value="EGF"/>
    <property type="match status" value="9"/>
</dbReference>
<feature type="domain" description="EGF-like" evidence="22">
    <location>
        <begin position="249"/>
        <end position="282"/>
    </location>
</feature>
<feature type="disulfide bond" evidence="18">
    <location>
        <begin position="272"/>
        <end position="281"/>
    </location>
</feature>
<comment type="function">
    <text evidence="20">Putative Notch ligand involved in the mediation of Notch signaling.</text>
</comment>
<feature type="domain" description="EGF-like" evidence="22">
    <location>
        <begin position="834"/>
        <end position="870"/>
    </location>
</feature>
<dbReference type="Pfam" id="PF07657">
    <property type="entry name" value="MNNL"/>
    <property type="match status" value="1"/>
</dbReference>
<feature type="domain" description="EGF-like" evidence="22">
    <location>
        <begin position="513"/>
        <end position="549"/>
    </location>
</feature>
<comment type="caution">
    <text evidence="24">The sequence shown here is derived from an EMBL/GenBank/DDBJ whole genome shotgun (WGS) entry which is preliminary data.</text>
</comment>
<dbReference type="PROSITE" id="PS00022">
    <property type="entry name" value="EGF_1"/>
    <property type="match status" value="16"/>
</dbReference>
<dbReference type="PROSITE" id="PS50026">
    <property type="entry name" value="EGF_3"/>
    <property type="match status" value="15"/>
</dbReference>
<evidence type="ECO:0000259" key="22">
    <source>
        <dbReference type="PROSITE" id="PS50026"/>
    </source>
</evidence>
<evidence type="ECO:0000256" key="17">
    <source>
        <dbReference type="ARBA" id="ARBA00023180"/>
    </source>
</evidence>
<keyword evidence="15 20" id="KW-0472">Membrane</keyword>
<dbReference type="Pfam" id="PF01414">
    <property type="entry name" value="DSL"/>
    <property type="match status" value="1"/>
</dbReference>
<evidence type="ECO:0000256" key="5">
    <source>
        <dbReference type="ARBA" id="ARBA00022530"/>
    </source>
</evidence>
<feature type="domain" description="EGF-like" evidence="22">
    <location>
        <begin position="477"/>
        <end position="512"/>
    </location>
</feature>
<evidence type="ECO:0000256" key="21">
    <source>
        <dbReference type="SAM" id="Phobius"/>
    </source>
</evidence>
<gene>
    <name evidence="24" type="ORF">D915_002371</name>
</gene>
<evidence type="ECO:0000256" key="10">
    <source>
        <dbReference type="ARBA" id="ARBA00022782"/>
    </source>
</evidence>
<dbReference type="EMBL" id="JXXN02000595">
    <property type="protein sequence ID" value="THD26894.1"/>
    <property type="molecule type" value="Genomic_DNA"/>
</dbReference>
<feature type="disulfide bond" evidence="18">
    <location>
        <begin position="539"/>
        <end position="548"/>
    </location>
</feature>
<accession>A0A4E0RM29</accession>
<comment type="subcellular location">
    <subcellularLocation>
        <location evidence="1 20">Membrane</location>
        <topology evidence="1 20">Single-pass type I membrane protein</topology>
    </subcellularLocation>
    <subcellularLocation>
        <location evidence="2">Secreted</location>
        <location evidence="2">Extracellular space</location>
        <location evidence="2">Extracellular matrix</location>
    </subcellularLocation>
</comment>
<dbReference type="GO" id="GO:0007219">
    <property type="term" value="P:Notch signaling pathway"/>
    <property type="evidence" value="ECO:0007669"/>
    <property type="project" value="UniProtKB-KW"/>
</dbReference>
<dbReference type="InterPro" id="IPR011651">
    <property type="entry name" value="Notch_ligand_N"/>
</dbReference>
<feature type="domain" description="EGF-like" evidence="22">
    <location>
        <begin position="795"/>
        <end position="832"/>
    </location>
</feature>
<dbReference type="FunFam" id="2.10.25.10:FF:000018">
    <property type="entry name" value="Delta-like 1"/>
    <property type="match status" value="1"/>
</dbReference>
<feature type="disulfide bond" evidence="18">
    <location>
        <begin position="465"/>
        <end position="474"/>
    </location>
</feature>
<dbReference type="Proteomes" id="UP000230066">
    <property type="component" value="Unassembled WGS sequence"/>
</dbReference>
<dbReference type="FunFam" id="2.10.25.10:FF:000045">
    <property type="entry name" value="Slit guidance ligand 2"/>
    <property type="match status" value="1"/>
</dbReference>
<dbReference type="GO" id="GO:0016020">
    <property type="term" value="C:membrane"/>
    <property type="evidence" value="ECO:0007669"/>
    <property type="project" value="UniProtKB-SubCell"/>
</dbReference>
<feature type="domain" description="EGF-like" evidence="22">
    <location>
        <begin position="671"/>
        <end position="707"/>
    </location>
</feature>
<dbReference type="GO" id="GO:0005509">
    <property type="term" value="F:calcium ion binding"/>
    <property type="evidence" value="ECO:0007669"/>
    <property type="project" value="InterPro"/>
</dbReference>
<evidence type="ECO:0000256" key="6">
    <source>
        <dbReference type="ARBA" id="ARBA00022536"/>
    </source>
</evidence>
<dbReference type="FunFam" id="2.10.25.10:FF:000143">
    <property type="entry name" value="Protein crumbs 1"/>
    <property type="match status" value="1"/>
</dbReference>
<evidence type="ECO:0000256" key="3">
    <source>
        <dbReference type="ARBA" id="ARBA00022473"/>
    </source>
</evidence>
<keyword evidence="16 18" id="KW-1015">Disulfide bond</keyword>
<proteinExistence type="predicted"/>
<dbReference type="SMART" id="SM00179">
    <property type="entry name" value="EGF_CA"/>
    <property type="match status" value="12"/>
</dbReference>
<feature type="disulfide bond" evidence="18">
    <location>
        <begin position="659"/>
        <end position="668"/>
    </location>
</feature>
<dbReference type="GO" id="GO:0005829">
    <property type="term" value="C:cytosol"/>
    <property type="evidence" value="ECO:0007669"/>
    <property type="project" value="UniProtKB-ARBA"/>
</dbReference>
<keyword evidence="5" id="KW-0272">Extracellular matrix</keyword>
<keyword evidence="4" id="KW-0964">Secreted</keyword>
<evidence type="ECO:0000256" key="18">
    <source>
        <dbReference type="PROSITE-ProRule" id="PRU00076"/>
    </source>
</evidence>
<feature type="disulfide bond" evidence="18">
    <location>
        <begin position="718"/>
        <end position="735"/>
    </location>
</feature>
<feature type="disulfide bond" evidence="18">
    <location>
        <begin position="697"/>
        <end position="706"/>
    </location>
</feature>
<evidence type="ECO:0000256" key="2">
    <source>
        <dbReference type="ARBA" id="ARBA00004498"/>
    </source>
</evidence>
<dbReference type="GO" id="GO:0012505">
    <property type="term" value="C:endomembrane system"/>
    <property type="evidence" value="ECO:0007669"/>
    <property type="project" value="UniProtKB-ARBA"/>
</dbReference>
<feature type="disulfide bond" evidence="18">
    <location>
        <begin position="481"/>
        <end position="491"/>
    </location>
</feature>
<feature type="disulfide bond" evidence="18">
    <location>
        <begin position="346"/>
        <end position="355"/>
    </location>
</feature>
<evidence type="ECO:0000313" key="24">
    <source>
        <dbReference type="EMBL" id="THD26894.1"/>
    </source>
</evidence>
<dbReference type="CDD" id="cd00054">
    <property type="entry name" value="EGF_CA"/>
    <property type="match status" value="8"/>
</dbReference>
<evidence type="ECO:0000256" key="11">
    <source>
        <dbReference type="ARBA" id="ARBA00022837"/>
    </source>
</evidence>
<dbReference type="PROSITE" id="PS01186">
    <property type="entry name" value="EGF_2"/>
    <property type="match status" value="10"/>
</dbReference>
<dbReference type="PROSITE" id="PS00010">
    <property type="entry name" value="ASX_HYDROXYL"/>
    <property type="match status" value="5"/>
</dbReference>
<feature type="domain" description="EGF-like" evidence="22">
    <location>
        <begin position="872"/>
        <end position="908"/>
    </location>
</feature>
<evidence type="ECO:0000256" key="14">
    <source>
        <dbReference type="ARBA" id="ARBA00022989"/>
    </source>
</evidence>
<organism evidence="24 25">
    <name type="scientific">Fasciola hepatica</name>
    <name type="common">Liver fluke</name>
    <dbReference type="NCBI Taxonomy" id="6192"/>
    <lineage>
        <taxon>Eukaryota</taxon>
        <taxon>Metazoa</taxon>
        <taxon>Spiralia</taxon>
        <taxon>Lophotrochozoa</taxon>
        <taxon>Platyhelminthes</taxon>
        <taxon>Trematoda</taxon>
        <taxon>Digenea</taxon>
        <taxon>Plagiorchiida</taxon>
        <taxon>Echinostomata</taxon>
        <taxon>Echinostomatoidea</taxon>
        <taxon>Fasciolidae</taxon>
        <taxon>Fasciola</taxon>
    </lineage>
</organism>
<keyword evidence="25" id="KW-1185">Reference proteome</keyword>
<dbReference type="Pfam" id="PF21700">
    <property type="entry name" value="EGF_DL_JAG"/>
    <property type="match status" value="1"/>
</dbReference>
<feature type="disulfide bond" evidence="18">
    <location>
        <begin position="860"/>
        <end position="869"/>
    </location>
</feature>
<keyword evidence="13" id="KW-0914">Notch signaling pathway</keyword>
<feature type="disulfide bond" evidence="18">
    <location>
        <begin position="577"/>
        <end position="586"/>
    </location>
</feature>
<feature type="disulfide bond" evidence="18">
    <location>
        <begin position="362"/>
        <end position="372"/>
    </location>
</feature>
<dbReference type="GO" id="GO:0007399">
    <property type="term" value="P:nervous system development"/>
    <property type="evidence" value="ECO:0007669"/>
    <property type="project" value="UniProtKB-ARBA"/>
</dbReference>
<dbReference type="FunFam" id="2.10.25.10:FF:000117">
    <property type="entry name" value="Delta-like protein"/>
    <property type="match status" value="1"/>
</dbReference>
<dbReference type="InterPro" id="IPR000742">
    <property type="entry name" value="EGF"/>
</dbReference>
<feature type="domain" description="EGF-like" evidence="22">
    <location>
        <begin position="434"/>
        <end position="475"/>
    </location>
</feature>
<feature type="disulfide bond" evidence="19">
    <location>
        <begin position="239"/>
        <end position="248"/>
    </location>
</feature>
<comment type="caution">
    <text evidence="18">Lacks conserved residue(s) required for the propagation of feature annotation.</text>
</comment>
<feature type="disulfide bond" evidence="18">
    <location>
        <begin position="384"/>
        <end position="393"/>
    </location>
</feature>
<feature type="transmembrane region" description="Helical" evidence="21">
    <location>
        <begin position="1205"/>
        <end position="1229"/>
    </location>
</feature>
<evidence type="ECO:0000256" key="9">
    <source>
        <dbReference type="ARBA" id="ARBA00022737"/>
    </source>
</evidence>
<sequence length="1320" mass="145728">MPPKTISGRSWTMILILSLYIVSFLTWELSAINVNDDASHLATFSVKLLEFQNRGRRRMNGKCCGKSQEESSQCQSPCSLEFLICLEPFGIAVSLTDPKPYSGPCIYGKTGTGHWGNSDVVYGVDEAPIHYINISLPWPRSFSVILETYDLISAKEKYLIDRAVHRGVLRPTPNGPAQRASKRPLDRDWHHVTTTTQFSSYVFRIRLVCQPDHYNNTCTKICTKNGTHYTCDANGDKVCEPGWSGTECDKAVCKVGCHPVHGSCMRPGDCTCATGWQGAYCDECIKYPGCKHGTCHDAPFTCRCLLKWGGPLCDQDLDYCGRHRPCKNGGICRNTNSTEKPFLCSCTREHTGELCEKKLAPCTWNPCHRGRCVPRGSDSYKCKCDPGWRGDHCEENIDYCLQNSCLNGGICQDLDGVGFRCICPPGFKGANCQLRSPCSNSRCVHARDCKQLLEPVNGLDYECICQPGWTGQLCDENIDDCVDKCQNGGVCHDLLNDFYCTCPVGFAGRHCEINQECATKPCKNNGICHEIPGGYRCECPSGFTGHNCEVVLSGCNPNPCQNAAYCYTVSQGFYCKCSPNHYGQFCEHERPYCGPDGCTAYLDPCFSGMSVPVLEDTMNGLNRTDLVANEMSLPYGVCGPYGTCVNGGPNDPTGYMCVCSSGFHGKRCQELVNHCDGDPCMHSGTCINTAEGFECICEEGFAGAQCQIALDLCQPNPCQNGGYCQHTEHPGDFQCRCAPGWSGRWCQLRTDDPCAVSKICLNNGLCHSDPLQAGGFRCDCDPTWMGSVCHLRQPNSRACANKTLCQNGATCVDVGNSFNCICPPGFDGRFCENDINECNSMPCFNNGTCRDLVNAFECDCPKGFIGTDCRINVNECATNPCAYGATCIDRVGDYECICPEGRRGRNCEDLIVYTPPKPPACNFQERIYDHNETWTYNCQICQCNKGHIICEDDFCGYWSCLHAVGQSDRFACKEGEVCHVLSSGMEGECFVAPCYLRTVCLNASRPIAMQIRELLPDSFPGPSIPGCRPNAAHLNNQCARIRLQFSKERMPYSVTVGDICTAIRQLPSIQRERNRIKSDRAIGLSCDITAGYTDEAKSTIEITLSATDGQLRVDSNERELSFVHELAINISHEIAEKTSTNMTLEKPIDLNVGKHASDRTMPLPPITVLLGTPYLNKYWHRVLLGVIEIKVYTMAVKEKDLGSPILIPLACSLILATAFMCIIFICLYAQRKQRELLMRYAPTTAPNNDLSGDFMNPNSMKDHKFGPGGLYTDKRTRPDYRVPNATIPSQLSGTMYTSTEARNSAVNLRNSGRPVPALVV</sequence>
<keyword evidence="17" id="KW-0325">Glycoprotein</keyword>
<dbReference type="FunFam" id="2.10.25.10:FF:000004">
    <property type="entry name" value="Neurogenic locus notch 1"/>
    <property type="match status" value="1"/>
</dbReference>
<keyword evidence="14 20" id="KW-1133">Transmembrane helix</keyword>
<dbReference type="SMART" id="SM00051">
    <property type="entry name" value="DSL"/>
    <property type="match status" value="1"/>
</dbReference>
<dbReference type="GO" id="GO:0048018">
    <property type="term" value="F:receptor ligand activity"/>
    <property type="evidence" value="ECO:0007669"/>
    <property type="project" value="UniProtKB-ARBA"/>
</dbReference>
<feature type="disulfide bond" evidence="18">
    <location>
        <begin position="898"/>
        <end position="907"/>
    </location>
</feature>